<gene>
    <name evidence="1" type="ORF">EHS13_23005</name>
</gene>
<dbReference type="PROSITE" id="PS52050">
    <property type="entry name" value="WYL"/>
    <property type="match status" value="1"/>
</dbReference>
<accession>A0A6B8RMC8</accession>
<protein>
    <recommendedName>
        <fullName evidence="3">WYL domain-containing protein</fullName>
    </recommendedName>
</protein>
<name>A0A6B8RMC8_9BACL</name>
<evidence type="ECO:0008006" key="3">
    <source>
        <dbReference type="Google" id="ProtNLM"/>
    </source>
</evidence>
<proteinExistence type="predicted"/>
<dbReference type="EMBL" id="CP034235">
    <property type="protein sequence ID" value="QGQ97551.1"/>
    <property type="molecule type" value="Genomic_DNA"/>
</dbReference>
<evidence type="ECO:0000313" key="1">
    <source>
        <dbReference type="EMBL" id="QGQ97551.1"/>
    </source>
</evidence>
<dbReference type="AlphaFoldDB" id="A0A6B8RMC8"/>
<dbReference type="Proteomes" id="UP000426246">
    <property type="component" value="Chromosome"/>
</dbReference>
<reference evidence="2" key="1">
    <citation type="submission" date="2018-11" db="EMBL/GenBank/DDBJ databases">
        <title>Complete genome sequence of Paenibacillus sp. ML311-T8.</title>
        <authorList>
            <person name="Nam Y.-D."/>
            <person name="Kang J."/>
            <person name="Chung W.-H."/>
            <person name="Park Y.S."/>
        </authorList>
    </citation>
    <scope>NUCLEOTIDE SEQUENCE [LARGE SCALE GENOMIC DNA]</scope>
    <source>
        <strain evidence="2">ML311-T8</strain>
    </source>
</reference>
<evidence type="ECO:0000313" key="2">
    <source>
        <dbReference type="Proteomes" id="UP000426246"/>
    </source>
</evidence>
<dbReference type="RefSeq" id="WP_155702656.1">
    <property type="nucleotide sequence ID" value="NZ_CP034235.1"/>
</dbReference>
<sequence>MDRIICEAIKNKQIIIFEYDNGIRTVEPFRLGISTQNNKVLRAFQLKNSNESFEKQNWRLFDLSKIHRTQLTLNYFSGLRHDFGYEDTAMIRPYICEITRY</sequence>
<keyword evidence="2" id="KW-1185">Reference proteome</keyword>
<organism evidence="1 2">
    <name type="scientific">Paenibacillus psychroresistens</name>
    <dbReference type="NCBI Taxonomy" id="1778678"/>
    <lineage>
        <taxon>Bacteria</taxon>
        <taxon>Bacillati</taxon>
        <taxon>Bacillota</taxon>
        <taxon>Bacilli</taxon>
        <taxon>Bacillales</taxon>
        <taxon>Paenibacillaceae</taxon>
        <taxon>Paenibacillus</taxon>
    </lineage>
</organism>
<dbReference type="KEGG" id="ppsc:EHS13_23005"/>
<dbReference type="OrthoDB" id="1493123at2"/>